<dbReference type="InterPro" id="IPR024791">
    <property type="entry name" value="Cyt_c/ubiquinol_Oxase_su3"/>
</dbReference>
<sequence length="213" mass="23083">MHEPAAAAAPPAAPAPYNAPLPVGSCGKRAGGWWGVLTLVVTEAGLFGYLLFSYFYLQSQSAAPWPPEGMPKLGLAGVNTAVLLSSSVFVWLAERAVRAGRRPRAVAALAVALVLGVAFALVQLHEWRDHPYGPTAHLYGSLYFTITGFRLAHVVAGLAVLALLAGWTAAGFFDRERRVALSVGALYWHFVDFVWLFIFTALYVTPYWLRRPG</sequence>
<feature type="domain" description="Heme-copper oxidase subunit III family profile" evidence="9">
    <location>
        <begin position="31"/>
        <end position="207"/>
    </location>
</feature>
<evidence type="ECO:0000256" key="2">
    <source>
        <dbReference type="ARBA" id="ARBA00010581"/>
    </source>
</evidence>
<evidence type="ECO:0000313" key="10">
    <source>
        <dbReference type="EMBL" id="VWB94660.1"/>
    </source>
</evidence>
<evidence type="ECO:0000256" key="5">
    <source>
        <dbReference type="ARBA" id="ARBA00022989"/>
    </source>
</evidence>
<evidence type="ECO:0000256" key="3">
    <source>
        <dbReference type="ARBA" id="ARBA00022475"/>
    </source>
</evidence>
<proteinExistence type="inferred from homology"/>
<name>A0A6P2NI53_9BURK</name>
<dbReference type="PANTHER" id="PTHR11403:SF2">
    <property type="entry name" value="CYTOCHROME BO(3) UBIQUINOL OXIDASE SUBUNIT 3"/>
    <property type="match status" value="1"/>
</dbReference>
<dbReference type="SUPFAM" id="SSF81452">
    <property type="entry name" value="Cytochrome c oxidase subunit III-like"/>
    <property type="match status" value="1"/>
</dbReference>
<comment type="subcellular location">
    <subcellularLocation>
        <location evidence="1 7">Cell membrane</location>
        <topology evidence="1 7">Multi-pass membrane protein</topology>
    </subcellularLocation>
</comment>
<dbReference type="PANTHER" id="PTHR11403">
    <property type="entry name" value="CYTOCHROME C OXIDASE SUBUNIT III"/>
    <property type="match status" value="1"/>
</dbReference>
<feature type="transmembrane region" description="Helical" evidence="8">
    <location>
        <begin position="73"/>
        <end position="93"/>
    </location>
</feature>
<dbReference type="InterPro" id="IPR000298">
    <property type="entry name" value="Cyt_c_oxidase-like_su3"/>
</dbReference>
<feature type="transmembrane region" description="Helical" evidence="8">
    <location>
        <begin position="33"/>
        <end position="57"/>
    </location>
</feature>
<dbReference type="Gene3D" id="1.20.120.80">
    <property type="entry name" value="Cytochrome c oxidase, subunit III, four-helix bundle"/>
    <property type="match status" value="1"/>
</dbReference>
<dbReference type="GO" id="GO:0005886">
    <property type="term" value="C:plasma membrane"/>
    <property type="evidence" value="ECO:0007669"/>
    <property type="project" value="UniProtKB-SubCell"/>
</dbReference>
<evidence type="ECO:0000259" key="9">
    <source>
        <dbReference type="PROSITE" id="PS50253"/>
    </source>
</evidence>
<dbReference type="AlphaFoldDB" id="A0A6P2NI53"/>
<keyword evidence="5 8" id="KW-1133">Transmembrane helix</keyword>
<reference evidence="10 11" key="1">
    <citation type="submission" date="2019-09" db="EMBL/GenBank/DDBJ databases">
        <authorList>
            <person name="Depoorter E."/>
        </authorList>
    </citation>
    <scope>NUCLEOTIDE SEQUENCE [LARGE SCALE GENOMIC DNA]</scope>
    <source>
        <strain evidence="10">LMG 26883</strain>
    </source>
</reference>
<dbReference type="PROSITE" id="PS50253">
    <property type="entry name" value="COX3"/>
    <property type="match status" value="1"/>
</dbReference>
<keyword evidence="4 7" id="KW-0812">Transmembrane</keyword>
<keyword evidence="6 8" id="KW-0472">Membrane</keyword>
<dbReference type="InterPro" id="IPR013833">
    <property type="entry name" value="Cyt_c_oxidase_su3_a-hlx"/>
</dbReference>
<feature type="transmembrane region" description="Helical" evidence="8">
    <location>
        <begin position="151"/>
        <end position="173"/>
    </location>
</feature>
<dbReference type="EMBL" id="CABVPP010000040">
    <property type="protein sequence ID" value="VWB94660.1"/>
    <property type="molecule type" value="Genomic_DNA"/>
</dbReference>
<dbReference type="Proteomes" id="UP000494162">
    <property type="component" value="Unassembled WGS sequence"/>
</dbReference>
<feature type="transmembrane region" description="Helical" evidence="8">
    <location>
        <begin position="185"/>
        <end position="209"/>
    </location>
</feature>
<protein>
    <submittedName>
        <fullName evidence="10">Cytochrome c oxidase subunit I</fullName>
    </submittedName>
</protein>
<dbReference type="InterPro" id="IPR035973">
    <property type="entry name" value="Cyt_c_oxidase_su3-like_sf"/>
</dbReference>
<keyword evidence="3" id="KW-1003">Cell membrane</keyword>
<dbReference type="GO" id="GO:0004129">
    <property type="term" value="F:cytochrome-c oxidase activity"/>
    <property type="evidence" value="ECO:0007669"/>
    <property type="project" value="InterPro"/>
</dbReference>
<organism evidence="10 11">
    <name type="scientific">Burkholderia pseudomultivorans</name>
    <dbReference type="NCBI Taxonomy" id="1207504"/>
    <lineage>
        <taxon>Bacteria</taxon>
        <taxon>Pseudomonadati</taxon>
        <taxon>Pseudomonadota</taxon>
        <taxon>Betaproteobacteria</taxon>
        <taxon>Burkholderiales</taxon>
        <taxon>Burkholderiaceae</taxon>
        <taxon>Burkholderia</taxon>
        <taxon>Burkholderia cepacia complex</taxon>
    </lineage>
</organism>
<gene>
    <name evidence="10" type="ORF">BPS26883_04571</name>
</gene>
<evidence type="ECO:0000256" key="8">
    <source>
        <dbReference type="SAM" id="Phobius"/>
    </source>
</evidence>
<dbReference type="Pfam" id="PF00510">
    <property type="entry name" value="COX3"/>
    <property type="match status" value="1"/>
</dbReference>
<dbReference type="GO" id="GO:0019646">
    <property type="term" value="P:aerobic electron transport chain"/>
    <property type="evidence" value="ECO:0007669"/>
    <property type="project" value="InterPro"/>
</dbReference>
<evidence type="ECO:0000256" key="1">
    <source>
        <dbReference type="ARBA" id="ARBA00004651"/>
    </source>
</evidence>
<evidence type="ECO:0000256" key="6">
    <source>
        <dbReference type="ARBA" id="ARBA00023136"/>
    </source>
</evidence>
<evidence type="ECO:0000256" key="7">
    <source>
        <dbReference type="RuleBase" id="RU003376"/>
    </source>
</evidence>
<feature type="transmembrane region" description="Helical" evidence="8">
    <location>
        <begin position="105"/>
        <end position="124"/>
    </location>
</feature>
<accession>A0A6P2NI53</accession>
<evidence type="ECO:0000313" key="11">
    <source>
        <dbReference type="Proteomes" id="UP000494162"/>
    </source>
</evidence>
<evidence type="ECO:0000256" key="4">
    <source>
        <dbReference type="ARBA" id="ARBA00022692"/>
    </source>
</evidence>
<comment type="similarity">
    <text evidence="2 7">Belongs to the cytochrome c oxidase subunit 3 family.</text>
</comment>